<dbReference type="PANTHER" id="PTHR37314:SF4">
    <property type="entry name" value="UPF0700 TRANSMEMBRANE PROTEIN YOAK"/>
    <property type="match status" value="1"/>
</dbReference>
<feature type="transmembrane region" description="Helical" evidence="1">
    <location>
        <begin position="103"/>
        <end position="125"/>
    </location>
</feature>
<dbReference type="InterPro" id="IPR010699">
    <property type="entry name" value="DUF1275"/>
</dbReference>
<organism evidence="2 3">
    <name type="scientific">Kocuria dechangensis</name>
    <dbReference type="NCBI Taxonomy" id="1176249"/>
    <lineage>
        <taxon>Bacteria</taxon>
        <taxon>Bacillati</taxon>
        <taxon>Actinomycetota</taxon>
        <taxon>Actinomycetes</taxon>
        <taxon>Micrococcales</taxon>
        <taxon>Micrococcaceae</taxon>
        <taxon>Kocuria</taxon>
    </lineage>
</organism>
<comment type="caution">
    <text evidence="2">The sequence shown here is derived from an EMBL/GenBank/DDBJ whole genome shotgun (WGS) entry which is preliminary data.</text>
</comment>
<dbReference type="RefSeq" id="WP_188535118.1">
    <property type="nucleotide sequence ID" value="NZ_BMEQ01000004.1"/>
</dbReference>
<reference evidence="2" key="1">
    <citation type="journal article" date="2014" name="Int. J. Syst. Evol. Microbiol.">
        <title>Complete genome sequence of Corynebacterium casei LMG S-19264T (=DSM 44701T), isolated from a smear-ripened cheese.</title>
        <authorList>
            <consortium name="US DOE Joint Genome Institute (JGI-PGF)"/>
            <person name="Walter F."/>
            <person name="Albersmeier A."/>
            <person name="Kalinowski J."/>
            <person name="Ruckert C."/>
        </authorList>
    </citation>
    <scope>NUCLEOTIDE SEQUENCE</scope>
    <source>
        <strain evidence="2">CGMCC 1.12187</strain>
    </source>
</reference>
<proteinExistence type="predicted"/>
<keyword evidence="1" id="KW-0472">Membrane</keyword>
<sequence length="251" mass="26672">MRARIDRYLLNVAGPRRTPALNRHLAYLLALVAGILNSVGFVAVAVYTSHMTGLVATVADHLVLGDLRLVLVGLLALAAFTAGAACCALMFNWARRRGLHSRYANVLLLEGLMMMLFGLLAESVVHEHRDLLFIPVLAFTMGLQNAVITKISGAQIRTTHVTGMVTDIGIELGKFLYRSRLAGSDPVSGDAAKLRLLAALVALFFAGGVLGALGYLAVGFAVLVPTALTLLVAAWRPLAADLGRRPRPPAG</sequence>
<dbReference type="Pfam" id="PF06912">
    <property type="entry name" value="DUF1275"/>
    <property type="match status" value="1"/>
</dbReference>
<feature type="transmembrane region" description="Helical" evidence="1">
    <location>
        <begin position="25"/>
        <end position="47"/>
    </location>
</feature>
<dbReference type="Proteomes" id="UP000638848">
    <property type="component" value="Unassembled WGS sequence"/>
</dbReference>
<evidence type="ECO:0000313" key="3">
    <source>
        <dbReference type="Proteomes" id="UP000638848"/>
    </source>
</evidence>
<keyword evidence="3" id="KW-1185">Reference proteome</keyword>
<dbReference type="EMBL" id="BMEQ01000004">
    <property type="protein sequence ID" value="GGG50509.1"/>
    <property type="molecule type" value="Genomic_DNA"/>
</dbReference>
<protein>
    <submittedName>
        <fullName evidence="2">DUF1275 family protein</fullName>
    </submittedName>
</protein>
<keyword evidence="1" id="KW-0812">Transmembrane</keyword>
<reference evidence="2" key="2">
    <citation type="submission" date="2020-09" db="EMBL/GenBank/DDBJ databases">
        <authorList>
            <person name="Sun Q."/>
            <person name="Zhou Y."/>
        </authorList>
    </citation>
    <scope>NUCLEOTIDE SEQUENCE</scope>
    <source>
        <strain evidence="2">CGMCC 1.12187</strain>
    </source>
</reference>
<keyword evidence="1" id="KW-1133">Transmembrane helix</keyword>
<gene>
    <name evidence="2" type="ORF">GCM10011374_11380</name>
</gene>
<feature type="transmembrane region" description="Helical" evidence="1">
    <location>
        <begin position="131"/>
        <end position="148"/>
    </location>
</feature>
<evidence type="ECO:0000313" key="2">
    <source>
        <dbReference type="EMBL" id="GGG50509.1"/>
    </source>
</evidence>
<feature type="transmembrane region" description="Helical" evidence="1">
    <location>
        <begin position="67"/>
        <end position="91"/>
    </location>
</feature>
<dbReference type="PANTHER" id="PTHR37314">
    <property type="entry name" value="SLR0142 PROTEIN"/>
    <property type="match status" value="1"/>
</dbReference>
<feature type="transmembrane region" description="Helical" evidence="1">
    <location>
        <begin position="196"/>
        <end position="216"/>
    </location>
</feature>
<accession>A0A917LQ10</accession>
<evidence type="ECO:0000256" key="1">
    <source>
        <dbReference type="SAM" id="Phobius"/>
    </source>
</evidence>
<dbReference type="AlphaFoldDB" id="A0A917LQ10"/>
<name>A0A917LQ10_9MICC</name>